<evidence type="ECO:0000256" key="4">
    <source>
        <dbReference type="ARBA" id="ARBA00023034"/>
    </source>
</evidence>
<reference evidence="7 8" key="1">
    <citation type="submission" date="2024-01" db="EMBL/GenBank/DDBJ databases">
        <title>The genome of the rayed Mediterranean limpet Patella caerulea (Linnaeus, 1758).</title>
        <authorList>
            <person name="Anh-Thu Weber A."/>
            <person name="Halstead-Nussloch G."/>
        </authorList>
    </citation>
    <scope>NUCLEOTIDE SEQUENCE [LARGE SCALE GENOMIC DNA]</scope>
    <source>
        <strain evidence="7">AATW-2023a</strain>
        <tissue evidence="7">Whole specimen</tissue>
    </source>
</reference>
<dbReference type="AlphaFoldDB" id="A0AAN8PJW0"/>
<dbReference type="GO" id="GO:0060090">
    <property type="term" value="F:molecular adaptor activity"/>
    <property type="evidence" value="ECO:0007669"/>
    <property type="project" value="TreeGrafter"/>
</dbReference>
<sequence>METDLVNRDPNDLNTYIMVQFEDAIAEPEGAHSINCVWDTSFRCFSCWRDVWYKTFSFCFGVCLAAQWGFEFAWIAVVHVWCVTPWLKATEMNCVIFKRLYGLCVHCCCDPICEASALILNAFRDKQKL</sequence>
<dbReference type="GO" id="GO:0005901">
    <property type="term" value="C:caveola"/>
    <property type="evidence" value="ECO:0007669"/>
    <property type="project" value="UniProtKB-SubCell"/>
</dbReference>
<gene>
    <name evidence="7" type="ORF">SNE40_015813</name>
</gene>
<evidence type="ECO:0000313" key="7">
    <source>
        <dbReference type="EMBL" id="KAK6177779.1"/>
    </source>
</evidence>
<comment type="subcellular location">
    <subcellularLocation>
        <location evidence="1 6">Cell membrane</location>
        <topology evidence="1 6">Peripheral membrane protein</topology>
    </subcellularLocation>
    <subcellularLocation>
        <location evidence="6">Golgi apparatus membrane</location>
        <topology evidence="6">Peripheral membrane protein</topology>
    </subcellularLocation>
    <subcellularLocation>
        <location evidence="6">Membrane</location>
        <location evidence="6">Caveola</location>
        <topology evidence="6">Peripheral membrane protein</topology>
    </subcellularLocation>
</comment>
<dbReference type="InterPro" id="IPR001612">
    <property type="entry name" value="Caveolin"/>
</dbReference>
<accession>A0AAN8PJW0</accession>
<dbReference type="Proteomes" id="UP001347796">
    <property type="component" value="Unassembled WGS sequence"/>
</dbReference>
<evidence type="ECO:0000313" key="8">
    <source>
        <dbReference type="Proteomes" id="UP001347796"/>
    </source>
</evidence>
<organism evidence="7 8">
    <name type="scientific">Patella caerulea</name>
    <name type="common">Rayed Mediterranean limpet</name>
    <dbReference type="NCBI Taxonomy" id="87958"/>
    <lineage>
        <taxon>Eukaryota</taxon>
        <taxon>Metazoa</taxon>
        <taxon>Spiralia</taxon>
        <taxon>Lophotrochozoa</taxon>
        <taxon>Mollusca</taxon>
        <taxon>Gastropoda</taxon>
        <taxon>Patellogastropoda</taxon>
        <taxon>Patelloidea</taxon>
        <taxon>Patellidae</taxon>
        <taxon>Patella</taxon>
    </lineage>
</organism>
<dbReference type="EMBL" id="JAZGQO010000010">
    <property type="protein sequence ID" value="KAK6177779.1"/>
    <property type="molecule type" value="Genomic_DNA"/>
</dbReference>
<evidence type="ECO:0000256" key="2">
    <source>
        <dbReference type="ARBA" id="ARBA00010988"/>
    </source>
</evidence>
<comment type="function">
    <text evidence="6">May act as a scaffolding protein within caveolar membranes. Interacts directly with G-protein alpha subunits and can functionally regulate their activity.</text>
</comment>
<name>A0AAN8PJW0_PATCE</name>
<proteinExistence type="inferred from homology"/>
<dbReference type="PANTHER" id="PTHR10844:SF19">
    <property type="entry name" value="CAVEOLIN-2"/>
    <property type="match status" value="1"/>
</dbReference>
<dbReference type="GO" id="GO:0070836">
    <property type="term" value="P:caveola assembly"/>
    <property type="evidence" value="ECO:0007669"/>
    <property type="project" value="InterPro"/>
</dbReference>
<comment type="caution">
    <text evidence="7">The sequence shown here is derived from an EMBL/GenBank/DDBJ whole genome shotgun (WGS) entry which is preliminary data.</text>
</comment>
<dbReference type="GO" id="GO:0000139">
    <property type="term" value="C:Golgi membrane"/>
    <property type="evidence" value="ECO:0007669"/>
    <property type="project" value="UniProtKB-SubCell"/>
</dbReference>
<evidence type="ECO:0000256" key="1">
    <source>
        <dbReference type="ARBA" id="ARBA00004202"/>
    </source>
</evidence>
<comment type="similarity">
    <text evidence="2 6">Belongs to the caveolin family.</text>
</comment>
<protein>
    <recommendedName>
        <fullName evidence="6">Caveolin</fullName>
    </recommendedName>
</protein>
<dbReference type="PANTHER" id="PTHR10844">
    <property type="entry name" value="CAVEOLIN"/>
    <property type="match status" value="1"/>
</dbReference>
<dbReference type="Pfam" id="PF01146">
    <property type="entry name" value="Caveolin"/>
    <property type="match status" value="1"/>
</dbReference>
<keyword evidence="5 6" id="KW-0472">Membrane</keyword>
<evidence type="ECO:0000256" key="6">
    <source>
        <dbReference type="RuleBase" id="RU000680"/>
    </source>
</evidence>
<keyword evidence="4 6" id="KW-0333">Golgi apparatus</keyword>
<keyword evidence="8" id="KW-1185">Reference proteome</keyword>
<evidence type="ECO:0000256" key="3">
    <source>
        <dbReference type="ARBA" id="ARBA00022475"/>
    </source>
</evidence>
<evidence type="ECO:0000256" key="5">
    <source>
        <dbReference type="ARBA" id="ARBA00023136"/>
    </source>
</evidence>
<keyword evidence="3 6" id="KW-1003">Cell membrane</keyword>